<keyword evidence="2" id="KW-1185">Reference proteome</keyword>
<sequence length="155" mass="16960">MLRVGRAMAAGGVAWGLGAWPGWVGAQQRPQVEIWKGPSCECCHDWMAHLRRHGLDIGPVHDEGNTEARQRLGIPLRLGSCHTGWVMGYALEGHVPAEDVWRLLRERPDAAGLAVPGMPVGSPGMDGAAYQGRRDPFAVLLVDRQGRTRVWRQVG</sequence>
<protein>
    <submittedName>
        <fullName evidence="1">DUF411 domain-containing protein</fullName>
    </submittedName>
</protein>
<dbReference type="Pfam" id="PF04214">
    <property type="entry name" value="DUF411"/>
    <property type="match status" value="1"/>
</dbReference>
<reference evidence="1 2" key="1">
    <citation type="submission" date="2020-02" db="EMBL/GenBank/DDBJ databases">
        <title>Ideonella bacterium strain TBM-1.</title>
        <authorList>
            <person name="Chen W.-M."/>
        </authorList>
    </citation>
    <scope>NUCLEOTIDE SEQUENCE [LARGE SCALE GENOMIC DNA]</scope>
    <source>
        <strain evidence="1 2">TBM-1</strain>
    </source>
</reference>
<evidence type="ECO:0000313" key="1">
    <source>
        <dbReference type="EMBL" id="NDY90200.1"/>
    </source>
</evidence>
<dbReference type="AlphaFoldDB" id="A0A7C9TH49"/>
<organism evidence="1 2">
    <name type="scientific">Ideonella livida</name>
    <dbReference type="NCBI Taxonomy" id="2707176"/>
    <lineage>
        <taxon>Bacteria</taxon>
        <taxon>Pseudomonadati</taxon>
        <taxon>Pseudomonadota</taxon>
        <taxon>Betaproteobacteria</taxon>
        <taxon>Burkholderiales</taxon>
        <taxon>Sphaerotilaceae</taxon>
        <taxon>Ideonella</taxon>
    </lineage>
</organism>
<dbReference type="EMBL" id="JAAGOH010000002">
    <property type="protein sequence ID" value="NDY90200.1"/>
    <property type="molecule type" value="Genomic_DNA"/>
</dbReference>
<gene>
    <name evidence="1" type="ORF">G3A44_03220</name>
</gene>
<accession>A0A7C9TH49</accession>
<proteinExistence type="predicted"/>
<name>A0A7C9TH49_9BURK</name>
<evidence type="ECO:0000313" key="2">
    <source>
        <dbReference type="Proteomes" id="UP000484255"/>
    </source>
</evidence>
<dbReference type="Proteomes" id="UP000484255">
    <property type="component" value="Unassembled WGS sequence"/>
</dbReference>
<dbReference type="InterPro" id="IPR007332">
    <property type="entry name" value="DUF411"/>
</dbReference>
<comment type="caution">
    <text evidence="1">The sequence shown here is derived from an EMBL/GenBank/DDBJ whole genome shotgun (WGS) entry which is preliminary data.</text>
</comment>